<evidence type="ECO:0000256" key="4">
    <source>
        <dbReference type="ARBA" id="ARBA00023163"/>
    </source>
</evidence>
<evidence type="ECO:0000256" key="3">
    <source>
        <dbReference type="ARBA" id="ARBA00023125"/>
    </source>
</evidence>
<gene>
    <name evidence="6" type="ORF">ACFPRA_08850</name>
</gene>
<evidence type="ECO:0000256" key="1">
    <source>
        <dbReference type="ARBA" id="ARBA00009437"/>
    </source>
</evidence>
<name>A0ABW0TJ46_9BACL</name>
<dbReference type="RefSeq" id="WP_381432890.1">
    <property type="nucleotide sequence ID" value="NZ_JBHSNO010000005.1"/>
</dbReference>
<dbReference type="Pfam" id="PF03466">
    <property type="entry name" value="LysR_substrate"/>
    <property type="match status" value="1"/>
</dbReference>
<reference evidence="7" key="1">
    <citation type="journal article" date="2019" name="Int. J. Syst. Evol. Microbiol.">
        <title>The Global Catalogue of Microorganisms (GCM) 10K type strain sequencing project: providing services to taxonomists for standard genome sequencing and annotation.</title>
        <authorList>
            <consortium name="The Broad Institute Genomics Platform"/>
            <consortium name="The Broad Institute Genome Sequencing Center for Infectious Disease"/>
            <person name="Wu L."/>
            <person name="Ma J."/>
        </authorList>
    </citation>
    <scope>NUCLEOTIDE SEQUENCE [LARGE SCALE GENOMIC DNA]</scope>
    <source>
        <strain evidence="7">CGMCC 4.1434</strain>
    </source>
</reference>
<sequence>MDKTQLETFLTIAEHKSYSKAATLLNVTQPTITARIKNLENELSCPLFTKVGRDIALSKEGTVFFEYATNILTYMNHSKEVAKYTKYPEIRIGFSPGYSYSFITELLDAVISIDNLNITIMEGLDSCNLNEQILAGDLDLVFTRNIQSHRPEIAAEYLFDNKLVAVLGQNHPLAKKKFLTPHDLQNETLISYRRNSNLWREIDQRLIGISNIKRLEVDNNEMLKTIAENGLGIGITPSLGINKLNESKLIVKDIQEIGNIPNRVYVQYRKNSIIAAPIKKIIYSIINHEMKTSI</sequence>
<dbReference type="PANTHER" id="PTHR30126:SF40">
    <property type="entry name" value="HTH-TYPE TRANSCRIPTIONAL REGULATOR GLTR"/>
    <property type="match status" value="1"/>
</dbReference>
<keyword evidence="3" id="KW-0238">DNA-binding</keyword>
<dbReference type="Proteomes" id="UP001596109">
    <property type="component" value="Unassembled WGS sequence"/>
</dbReference>
<dbReference type="EMBL" id="JBHSNO010000005">
    <property type="protein sequence ID" value="MFC5588993.1"/>
    <property type="molecule type" value="Genomic_DNA"/>
</dbReference>
<dbReference type="PROSITE" id="PS50931">
    <property type="entry name" value="HTH_LYSR"/>
    <property type="match status" value="1"/>
</dbReference>
<dbReference type="InterPro" id="IPR005119">
    <property type="entry name" value="LysR_subst-bd"/>
</dbReference>
<accession>A0ABW0TJ46</accession>
<dbReference type="PANTHER" id="PTHR30126">
    <property type="entry name" value="HTH-TYPE TRANSCRIPTIONAL REGULATOR"/>
    <property type="match status" value="1"/>
</dbReference>
<protein>
    <submittedName>
        <fullName evidence="6">LysR family transcriptional regulator</fullName>
    </submittedName>
</protein>
<dbReference type="PRINTS" id="PR00039">
    <property type="entry name" value="HTHLYSR"/>
</dbReference>
<keyword evidence="7" id="KW-1185">Reference proteome</keyword>
<dbReference type="SUPFAM" id="SSF46785">
    <property type="entry name" value="Winged helix' DNA-binding domain"/>
    <property type="match status" value="1"/>
</dbReference>
<dbReference type="InterPro" id="IPR036388">
    <property type="entry name" value="WH-like_DNA-bd_sf"/>
</dbReference>
<evidence type="ECO:0000313" key="7">
    <source>
        <dbReference type="Proteomes" id="UP001596109"/>
    </source>
</evidence>
<dbReference type="InterPro" id="IPR036390">
    <property type="entry name" value="WH_DNA-bd_sf"/>
</dbReference>
<comment type="similarity">
    <text evidence="1">Belongs to the LysR transcriptional regulatory family.</text>
</comment>
<organism evidence="6 7">
    <name type="scientific">Sporosarcina soli</name>
    <dbReference type="NCBI Taxonomy" id="334736"/>
    <lineage>
        <taxon>Bacteria</taxon>
        <taxon>Bacillati</taxon>
        <taxon>Bacillota</taxon>
        <taxon>Bacilli</taxon>
        <taxon>Bacillales</taxon>
        <taxon>Caryophanaceae</taxon>
        <taxon>Sporosarcina</taxon>
    </lineage>
</organism>
<dbReference type="Pfam" id="PF00126">
    <property type="entry name" value="HTH_1"/>
    <property type="match status" value="1"/>
</dbReference>
<keyword evidence="2" id="KW-0805">Transcription regulation</keyword>
<dbReference type="Gene3D" id="3.40.190.290">
    <property type="match status" value="1"/>
</dbReference>
<evidence type="ECO:0000313" key="6">
    <source>
        <dbReference type="EMBL" id="MFC5588993.1"/>
    </source>
</evidence>
<evidence type="ECO:0000256" key="2">
    <source>
        <dbReference type="ARBA" id="ARBA00023015"/>
    </source>
</evidence>
<dbReference type="SUPFAM" id="SSF53850">
    <property type="entry name" value="Periplasmic binding protein-like II"/>
    <property type="match status" value="1"/>
</dbReference>
<evidence type="ECO:0000259" key="5">
    <source>
        <dbReference type="PROSITE" id="PS50931"/>
    </source>
</evidence>
<proteinExistence type="inferred from homology"/>
<dbReference type="InterPro" id="IPR000847">
    <property type="entry name" value="LysR_HTH_N"/>
</dbReference>
<feature type="domain" description="HTH lysR-type" evidence="5">
    <location>
        <begin position="1"/>
        <end position="58"/>
    </location>
</feature>
<keyword evidence="4" id="KW-0804">Transcription</keyword>
<comment type="caution">
    <text evidence="6">The sequence shown here is derived from an EMBL/GenBank/DDBJ whole genome shotgun (WGS) entry which is preliminary data.</text>
</comment>
<dbReference type="Gene3D" id="1.10.10.10">
    <property type="entry name" value="Winged helix-like DNA-binding domain superfamily/Winged helix DNA-binding domain"/>
    <property type="match status" value="1"/>
</dbReference>
<dbReference type="CDD" id="cd05466">
    <property type="entry name" value="PBP2_LTTR_substrate"/>
    <property type="match status" value="1"/>
</dbReference>